<sequence>VVIQYLLEMAAWGFPLTEQRLKAIVDDICWAHLGSQFPAEGVGKNWTRRFLERYNTHLKTFWAAPLDSK</sequence>
<gene>
    <name evidence="3" type="ORF">GYMLUDRAFT_179388</name>
</gene>
<reference evidence="3 4" key="1">
    <citation type="submission" date="2014-04" db="EMBL/GenBank/DDBJ databases">
        <title>Evolutionary Origins and Diversification of the Mycorrhizal Mutualists.</title>
        <authorList>
            <consortium name="DOE Joint Genome Institute"/>
            <consortium name="Mycorrhizal Genomics Consortium"/>
            <person name="Kohler A."/>
            <person name="Kuo A."/>
            <person name="Nagy L.G."/>
            <person name="Floudas D."/>
            <person name="Copeland A."/>
            <person name="Barry K.W."/>
            <person name="Cichocki N."/>
            <person name="Veneault-Fourrey C."/>
            <person name="LaButti K."/>
            <person name="Lindquist E.A."/>
            <person name="Lipzen A."/>
            <person name="Lundell T."/>
            <person name="Morin E."/>
            <person name="Murat C."/>
            <person name="Riley R."/>
            <person name="Ohm R."/>
            <person name="Sun H."/>
            <person name="Tunlid A."/>
            <person name="Henrissat B."/>
            <person name="Grigoriev I.V."/>
            <person name="Hibbett D.S."/>
            <person name="Martin F."/>
        </authorList>
    </citation>
    <scope>NUCLEOTIDE SEQUENCE [LARGE SCALE GENOMIC DNA]</scope>
    <source>
        <strain evidence="3 4">FD-317 M1</strain>
    </source>
</reference>
<evidence type="ECO:0000256" key="1">
    <source>
        <dbReference type="ARBA" id="ARBA00023125"/>
    </source>
</evidence>
<dbReference type="EMBL" id="KN834833">
    <property type="protein sequence ID" value="KIK53093.1"/>
    <property type="molecule type" value="Genomic_DNA"/>
</dbReference>
<accession>A0A0D0CDR4</accession>
<protein>
    <submittedName>
        <fullName evidence="3">Unplaced genomic scaffold GYMLUscaffold_85, whole genome shotgun sequence</fullName>
    </submittedName>
</protein>
<name>A0A0D0CDR4_9AGAR</name>
<dbReference type="Pfam" id="PF03221">
    <property type="entry name" value="HTH_Tnp_Tc5"/>
    <property type="match status" value="1"/>
</dbReference>
<keyword evidence="4" id="KW-1185">Reference proteome</keyword>
<dbReference type="HOGENOM" id="CLU_076148_4_0_1"/>
<dbReference type="AlphaFoldDB" id="A0A0D0CDR4"/>
<dbReference type="PROSITE" id="PS51253">
    <property type="entry name" value="HTH_CENPB"/>
    <property type="match status" value="1"/>
</dbReference>
<organism evidence="3 4">
    <name type="scientific">Collybiopsis luxurians FD-317 M1</name>
    <dbReference type="NCBI Taxonomy" id="944289"/>
    <lineage>
        <taxon>Eukaryota</taxon>
        <taxon>Fungi</taxon>
        <taxon>Dikarya</taxon>
        <taxon>Basidiomycota</taxon>
        <taxon>Agaricomycotina</taxon>
        <taxon>Agaricomycetes</taxon>
        <taxon>Agaricomycetidae</taxon>
        <taxon>Agaricales</taxon>
        <taxon>Marasmiineae</taxon>
        <taxon>Omphalotaceae</taxon>
        <taxon>Collybiopsis</taxon>
        <taxon>Collybiopsis luxurians</taxon>
    </lineage>
</organism>
<evidence type="ECO:0000313" key="3">
    <source>
        <dbReference type="EMBL" id="KIK53093.1"/>
    </source>
</evidence>
<proteinExistence type="predicted"/>
<dbReference type="Proteomes" id="UP000053593">
    <property type="component" value="Unassembled WGS sequence"/>
</dbReference>
<evidence type="ECO:0000259" key="2">
    <source>
        <dbReference type="PROSITE" id="PS51253"/>
    </source>
</evidence>
<dbReference type="GO" id="GO:0003677">
    <property type="term" value="F:DNA binding"/>
    <property type="evidence" value="ECO:0007669"/>
    <property type="project" value="UniProtKB-KW"/>
</dbReference>
<feature type="non-terminal residue" evidence="3">
    <location>
        <position position="1"/>
    </location>
</feature>
<evidence type="ECO:0000313" key="4">
    <source>
        <dbReference type="Proteomes" id="UP000053593"/>
    </source>
</evidence>
<dbReference type="InterPro" id="IPR006600">
    <property type="entry name" value="HTH_CenpB_DNA-bd_dom"/>
</dbReference>
<dbReference type="OrthoDB" id="2668963at2759"/>
<feature type="domain" description="HTH CENPB-type" evidence="2">
    <location>
        <begin position="1"/>
        <end position="60"/>
    </location>
</feature>
<keyword evidence="1" id="KW-0238">DNA-binding</keyword>